<keyword evidence="7" id="KW-0408">Iron</keyword>
<evidence type="ECO:0000256" key="6">
    <source>
        <dbReference type="ARBA" id="ARBA00023002"/>
    </source>
</evidence>
<feature type="domain" description="4Fe-4S Mo/W bis-MGD-type" evidence="9">
    <location>
        <begin position="64"/>
        <end position="128"/>
    </location>
</feature>
<comment type="caution">
    <text evidence="10">The sequence shown here is derived from an EMBL/GenBank/DDBJ whole genome shotgun (WGS) entry which is preliminary data.</text>
</comment>
<evidence type="ECO:0000256" key="1">
    <source>
        <dbReference type="ARBA" id="ARBA00001942"/>
    </source>
</evidence>
<evidence type="ECO:0000256" key="4">
    <source>
        <dbReference type="ARBA" id="ARBA00022723"/>
    </source>
</evidence>
<dbReference type="InterPro" id="IPR006311">
    <property type="entry name" value="TAT_signal"/>
</dbReference>
<keyword evidence="6" id="KW-0560">Oxidoreductase</keyword>
<dbReference type="SUPFAM" id="SSF53706">
    <property type="entry name" value="Formate dehydrogenase/DMSO reductase, domains 1-3"/>
    <property type="match status" value="1"/>
</dbReference>
<dbReference type="Gene3D" id="3.40.228.10">
    <property type="entry name" value="Dimethylsulfoxide Reductase, domain 2"/>
    <property type="match status" value="1"/>
</dbReference>
<evidence type="ECO:0000256" key="5">
    <source>
        <dbReference type="ARBA" id="ARBA00022729"/>
    </source>
</evidence>
<keyword evidence="3" id="KW-0500">Molybdenum</keyword>
<dbReference type="GO" id="GO:0046872">
    <property type="term" value="F:metal ion binding"/>
    <property type="evidence" value="ECO:0007669"/>
    <property type="project" value="UniProtKB-KW"/>
</dbReference>
<evidence type="ECO:0000256" key="8">
    <source>
        <dbReference type="ARBA" id="ARBA00023014"/>
    </source>
</evidence>
<dbReference type="InterPro" id="IPR006656">
    <property type="entry name" value="Mopterin_OxRdtase"/>
</dbReference>
<sequence length="986" mass="112167">MALSRRNFLKALSITGAGLTVGGNAAFAKDKALIVEDPRASYPNSSFVENMYRKEFAYTYGKKEEHGTAYHCVNCQGNCAWDVWVDNGIVTRENQVANYPQINAKIPDFNPRGCNKGVQHSQIMYEKDRILYPLKRVGKRGEGKWKRITWDEAITEIAENIYNTQEIAENIYNTMLTKGPEGLYVHVGAGMLTEARAASGKRLGTQLGAQRPYIASYVGDMFAGVTVVYGEGNVGCTWDYYYTVNTQVWWGMNPNTSRIPDAHFVWEGKYNGAKVIVISPEFNSTAIHADLWIPVKAGYDAHLAMAVIDEIIQNKLYKPEFVKHFTDLPFLVRLDNKKLLRLSDIDVENPPAELDEEVYKTFEDHAEGGEFEPESCFFSWNTKTNKLTIMPGTEGNPVKTLRLHDVAWDIDPALEGTWEVTLKDGSKIKVTTVFELLKKEARKFSKEKIWKITGVHPKMVEQLARDIALPKVVQITVGFSLGKYFNGVLTHRAIASIPGLTGRLGPFGGLSTENEVAISGMGKLSGFAGKYKQRFASGFVSEFVYGNLLEDAEKLYDDEDVRRATGLSKEEYFKRVREILDNFGNDEKWKENLHEKDGKPYWDTFETVLLFADSRFRRNKGMTYKKAFLERAKFFAYVDFRMNSTAQYADIVLPAKSHYEVWDLRTNPGYHRFANLAQPPANLKPVGESKSEWEICTLIAEKLQEIALKRFEEAKKKGEPNPEKYIKIPDPTHSKTGYRDLANFVKEFTQDGKVRTDKDAVEFALENVEQFQPNTIESMRKRGGFLVLNEKAGKSSPLYPDKPYNSFENNLYMFERFETLSGRLTYYVDHPIWIELGAAVPTAKDPIRPKRFPFVLMTPHARWSIHSTYKTSTLLLRLQRGKPYVMINPEIAKKKGIKDGDEVRVFNDLGDFYAMAKLYPSAPKDAILLEHGWEPLMFKFNRNHNAVVGDLLNLLELSDGWGHLKFGGNWDGNQHAYTTSVDIEKA</sequence>
<dbReference type="EMBL" id="REFO01000012">
    <property type="protein sequence ID" value="RMA96150.1"/>
    <property type="molecule type" value="Genomic_DNA"/>
</dbReference>
<dbReference type="Gene3D" id="3.40.50.12440">
    <property type="match status" value="4"/>
</dbReference>
<dbReference type="InterPro" id="IPR006655">
    <property type="entry name" value="Mopterin_OxRdtase_prok_CS"/>
</dbReference>
<dbReference type="GO" id="GO:0051536">
    <property type="term" value="F:iron-sulfur cluster binding"/>
    <property type="evidence" value="ECO:0007669"/>
    <property type="project" value="UniProtKB-KW"/>
</dbReference>
<dbReference type="GO" id="GO:0043546">
    <property type="term" value="F:molybdopterin cofactor binding"/>
    <property type="evidence" value="ECO:0007669"/>
    <property type="project" value="InterPro"/>
</dbReference>
<comment type="similarity">
    <text evidence="2">Belongs to the prokaryotic molybdopterin-containing oxidoreductase family.</text>
</comment>
<comment type="cofactor">
    <cofactor evidence="1">
        <name>Mo-bis(molybdopterin guanine dinucleotide)</name>
        <dbReference type="ChEBI" id="CHEBI:60539"/>
    </cofactor>
</comment>
<evidence type="ECO:0000256" key="3">
    <source>
        <dbReference type="ARBA" id="ARBA00022505"/>
    </source>
</evidence>
<evidence type="ECO:0000259" key="9">
    <source>
        <dbReference type="PROSITE" id="PS51669"/>
    </source>
</evidence>
<dbReference type="InterPro" id="IPR050612">
    <property type="entry name" value="Prok_Mopterin_Oxidored"/>
</dbReference>
<dbReference type="PROSITE" id="PS51669">
    <property type="entry name" value="4FE4S_MOW_BIS_MGD"/>
    <property type="match status" value="1"/>
</dbReference>
<dbReference type="GO" id="GO:0016491">
    <property type="term" value="F:oxidoreductase activity"/>
    <property type="evidence" value="ECO:0007669"/>
    <property type="project" value="UniProtKB-KW"/>
</dbReference>
<keyword evidence="8" id="KW-0411">Iron-sulfur</keyword>
<evidence type="ECO:0000313" key="11">
    <source>
        <dbReference type="Proteomes" id="UP000280842"/>
    </source>
</evidence>
<dbReference type="InterPro" id="IPR009010">
    <property type="entry name" value="Asp_de-COase-like_dom_sf"/>
</dbReference>
<dbReference type="PROSITE" id="PS00932">
    <property type="entry name" value="MOLYBDOPTERIN_PROK_3"/>
    <property type="match status" value="1"/>
</dbReference>
<dbReference type="SUPFAM" id="SSF50692">
    <property type="entry name" value="ADC-like"/>
    <property type="match status" value="1"/>
</dbReference>
<dbReference type="PROSITE" id="PS51318">
    <property type="entry name" value="TAT"/>
    <property type="match status" value="1"/>
</dbReference>
<dbReference type="PANTHER" id="PTHR43742">
    <property type="entry name" value="TRIMETHYLAMINE-N-OXIDE REDUCTASE"/>
    <property type="match status" value="1"/>
</dbReference>
<dbReference type="Pfam" id="PF01568">
    <property type="entry name" value="Molydop_binding"/>
    <property type="match status" value="1"/>
</dbReference>
<reference evidence="10 11" key="1">
    <citation type="submission" date="2018-10" db="EMBL/GenBank/DDBJ databases">
        <title>Genomic Encyclopedia of Archaeal and Bacterial Type Strains, Phase II (KMG-II): from individual species to whole genera.</title>
        <authorList>
            <person name="Goeker M."/>
        </authorList>
    </citation>
    <scope>NUCLEOTIDE SEQUENCE [LARGE SCALE GENOMIC DNA]</scope>
    <source>
        <strain evidence="10 11">VM1</strain>
    </source>
</reference>
<dbReference type="InterPro" id="IPR019546">
    <property type="entry name" value="TAT_signal_bac_arc"/>
</dbReference>
<evidence type="ECO:0000256" key="2">
    <source>
        <dbReference type="ARBA" id="ARBA00010312"/>
    </source>
</evidence>
<dbReference type="Pfam" id="PF00384">
    <property type="entry name" value="Molybdopterin"/>
    <property type="match status" value="1"/>
</dbReference>
<dbReference type="PANTHER" id="PTHR43742:SF6">
    <property type="entry name" value="OXIDOREDUCTASE YYAE-RELATED"/>
    <property type="match status" value="1"/>
</dbReference>
<name>A0A3M0BFQ5_9AQUI</name>
<dbReference type="InterPro" id="IPR006657">
    <property type="entry name" value="MoPterin_dinucl-bd_dom"/>
</dbReference>
<keyword evidence="5" id="KW-0732">Signal</keyword>
<accession>A0A3M0BFQ5</accession>
<evidence type="ECO:0000313" key="10">
    <source>
        <dbReference type="EMBL" id="RMA96150.1"/>
    </source>
</evidence>
<dbReference type="AlphaFoldDB" id="A0A3M0BFQ5"/>
<proteinExistence type="inferred from homology"/>
<dbReference type="Proteomes" id="UP000280842">
    <property type="component" value="Unassembled WGS sequence"/>
</dbReference>
<gene>
    <name evidence="10" type="ORF">CLV39_1164</name>
</gene>
<dbReference type="InterPro" id="IPR006963">
    <property type="entry name" value="Mopterin_OxRdtase_4Fe-4S_dom"/>
</dbReference>
<organism evidence="10 11">
    <name type="scientific">Hydrogenothermus marinus</name>
    <dbReference type="NCBI Taxonomy" id="133270"/>
    <lineage>
        <taxon>Bacteria</taxon>
        <taxon>Pseudomonadati</taxon>
        <taxon>Aquificota</taxon>
        <taxon>Aquificia</taxon>
        <taxon>Aquificales</taxon>
        <taxon>Hydrogenothermaceae</taxon>
        <taxon>Hydrogenothermus</taxon>
    </lineage>
</organism>
<keyword evidence="4" id="KW-0479">Metal-binding</keyword>
<protein>
    <submittedName>
        <fullName evidence="10">Complex iron-sulfur molybdoenzyme family reductase subunit alpha</fullName>
    </submittedName>
</protein>
<keyword evidence="11" id="KW-1185">Reference proteome</keyword>
<dbReference type="NCBIfam" id="TIGR01409">
    <property type="entry name" value="TAT_signal_seq"/>
    <property type="match status" value="1"/>
</dbReference>
<evidence type="ECO:0000256" key="7">
    <source>
        <dbReference type="ARBA" id="ARBA00023004"/>
    </source>
</evidence>